<dbReference type="AlphaFoldDB" id="A0AAD3SBZ1"/>
<evidence type="ECO:0000313" key="1">
    <source>
        <dbReference type="EMBL" id="GMH08287.1"/>
    </source>
</evidence>
<dbReference type="Proteomes" id="UP001279734">
    <property type="component" value="Unassembled WGS sequence"/>
</dbReference>
<dbReference type="EMBL" id="BSYO01000008">
    <property type="protein sequence ID" value="GMH08287.1"/>
    <property type="molecule type" value="Genomic_DNA"/>
</dbReference>
<accession>A0AAD3SBZ1</accession>
<reference evidence="1" key="1">
    <citation type="submission" date="2023-05" db="EMBL/GenBank/DDBJ databases">
        <title>Nepenthes gracilis genome sequencing.</title>
        <authorList>
            <person name="Fukushima K."/>
        </authorList>
    </citation>
    <scope>NUCLEOTIDE SEQUENCE</scope>
    <source>
        <strain evidence="1">SING2019-196</strain>
    </source>
</reference>
<gene>
    <name evidence="1" type="ORF">Nepgr_010127</name>
</gene>
<protein>
    <submittedName>
        <fullName evidence="1">Uncharacterized protein</fullName>
    </submittedName>
</protein>
<sequence>MFVFGLCISSKEREMGWGCGEYCGWLNYPHRKQGIWMVVRFCPPGACCAGSLKSGGYGFCNAAASPPHCEPAVLASLLYGIHMPKEGVPGPLTLVSLQLL</sequence>
<keyword evidence="2" id="KW-1185">Reference proteome</keyword>
<proteinExistence type="predicted"/>
<name>A0AAD3SBZ1_NEPGR</name>
<organism evidence="1 2">
    <name type="scientific">Nepenthes gracilis</name>
    <name type="common">Slender pitcher plant</name>
    <dbReference type="NCBI Taxonomy" id="150966"/>
    <lineage>
        <taxon>Eukaryota</taxon>
        <taxon>Viridiplantae</taxon>
        <taxon>Streptophyta</taxon>
        <taxon>Embryophyta</taxon>
        <taxon>Tracheophyta</taxon>
        <taxon>Spermatophyta</taxon>
        <taxon>Magnoliopsida</taxon>
        <taxon>eudicotyledons</taxon>
        <taxon>Gunneridae</taxon>
        <taxon>Pentapetalae</taxon>
        <taxon>Caryophyllales</taxon>
        <taxon>Nepenthaceae</taxon>
        <taxon>Nepenthes</taxon>
    </lineage>
</organism>
<comment type="caution">
    <text evidence="1">The sequence shown here is derived from an EMBL/GenBank/DDBJ whole genome shotgun (WGS) entry which is preliminary data.</text>
</comment>
<evidence type="ECO:0000313" key="2">
    <source>
        <dbReference type="Proteomes" id="UP001279734"/>
    </source>
</evidence>